<keyword evidence="2" id="KW-1185">Reference proteome</keyword>
<dbReference type="InParanoid" id="A0A409X9M2"/>
<dbReference type="OrthoDB" id="2665372at2759"/>
<dbReference type="PANTHER" id="PTHR33096:SF1">
    <property type="entry name" value="CXC1-LIKE CYSTEINE CLUSTER ASSOCIATED WITH KDZ TRANSPOSASES DOMAIN-CONTAINING PROTEIN"/>
    <property type="match status" value="1"/>
</dbReference>
<dbReference type="PANTHER" id="PTHR33096">
    <property type="entry name" value="CXC2 DOMAIN-CONTAINING PROTEIN"/>
    <property type="match status" value="1"/>
</dbReference>
<protein>
    <recommendedName>
        <fullName evidence="3">CxC1-like cysteine cluster associated with KDZ transposases domain-containing protein</fullName>
    </recommendedName>
</protein>
<dbReference type="STRING" id="93625.A0A409X9M2"/>
<comment type="caution">
    <text evidence="1">The sequence shown here is derived from an EMBL/GenBank/DDBJ whole genome shotgun (WGS) entry which is preliminary data.</text>
</comment>
<evidence type="ECO:0000313" key="2">
    <source>
        <dbReference type="Proteomes" id="UP000283269"/>
    </source>
</evidence>
<dbReference type="EMBL" id="NHYD01002286">
    <property type="protein sequence ID" value="PPQ87404.1"/>
    <property type="molecule type" value="Genomic_DNA"/>
</dbReference>
<organism evidence="1 2">
    <name type="scientific">Psilocybe cyanescens</name>
    <dbReference type="NCBI Taxonomy" id="93625"/>
    <lineage>
        <taxon>Eukaryota</taxon>
        <taxon>Fungi</taxon>
        <taxon>Dikarya</taxon>
        <taxon>Basidiomycota</taxon>
        <taxon>Agaricomycotina</taxon>
        <taxon>Agaricomycetes</taxon>
        <taxon>Agaricomycetidae</taxon>
        <taxon>Agaricales</taxon>
        <taxon>Agaricineae</taxon>
        <taxon>Strophariaceae</taxon>
        <taxon>Psilocybe</taxon>
    </lineage>
</organism>
<name>A0A409X9M2_PSICY</name>
<accession>A0A409X9M2</accession>
<proteinExistence type="predicted"/>
<sequence length="275" mass="31650">KRKDYRTRKDRVERQIQAWKSVLPHLVNAFLKFQSQGLPTRNAEGRNQVPWTIEVISLEGRGHRLFLFTTDATSAAVTLVESGIIPVSPDQPRLGFTIESLRFYRQLRRSGIIPVSPDQPRLGFTIESLRFYRQLRCVCPRFSINAFAKALDFYHAIPHMPYLADQLSNAYDCYLEIIQAVKKIVSAELKRGESWDTQNICPPCLYEVEDEPPLKFRLLAIMDGNNSLKLVDSVFRTGSVRTDTRKSTSRCWISSEEVDLFKEEVKKVCLNISHV</sequence>
<evidence type="ECO:0000313" key="1">
    <source>
        <dbReference type="EMBL" id="PPQ87404.1"/>
    </source>
</evidence>
<evidence type="ECO:0008006" key="3">
    <source>
        <dbReference type="Google" id="ProtNLM"/>
    </source>
</evidence>
<dbReference type="AlphaFoldDB" id="A0A409X9M2"/>
<feature type="non-terminal residue" evidence="1">
    <location>
        <position position="1"/>
    </location>
</feature>
<dbReference type="Proteomes" id="UP000283269">
    <property type="component" value="Unassembled WGS sequence"/>
</dbReference>
<gene>
    <name evidence="1" type="ORF">CVT25_007989</name>
</gene>
<reference evidence="1 2" key="1">
    <citation type="journal article" date="2018" name="Evol. Lett.">
        <title>Horizontal gene cluster transfer increased hallucinogenic mushroom diversity.</title>
        <authorList>
            <person name="Reynolds H.T."/>
            <person name="Vijayakumar V."/>
            <person name="Gluck-Thaler E."/>
            <person name="Korotkin H.B."/>
            <person name="Matheny P.B."/>
            <person name="Slot J.C."/>
        </authorList>
    </citation>
    <scope>NUCLEOTIDE SEQUENCE [LARGE SCALE GENOMIC DNA]</scope>
    <source>
        <strain evidence="1 2">2631</strain>
    </source>
</reference>